<dbReference type="PRINTS" id="PR00056">
    <property type="entry name" value="HSFDOMAIN"/>
</dbReference>
<sequence length="464" mass="53090">MLQSRASSHSISSPETTNLRANLFIRKLYKVVSDPDNHNIIRWTPDGLSFIIVDIASFANIVLPKLATHKNFASFIRQLNKYQFRKIKATERQNLSETPHPEFRHPYFIHGSMHTLHLVCRVKKGRQTRKDIATVVVDSDSETVASSEKPPVTAPDWTRTQQLDQAEICSNSTLSYSPPVSPWIPFFPSNHPWSFNAINKISDTQIRMDRIQLDVESMWKDVSSTYNDIRTLNRTLLVDRPRVRTIVDNVFRSLDEEEYEFECMDAVERQFWEDVCPFRTDVGTPMSSSDEETNSTMFSSSSSNCIHESEALKPRNHEFHPYAAFSINPHPPSNPLINPTSPPLPPNPTSHKPHPQTQTIHPLLTHLEHRHLHTTHETQKIHATLETTTHETHILHRNIVDRMNSMRDVIDGIVHALEGEEAEVWGMDPKELEFWRDVCPGDEFEASGEVGVAGLGLHGAKWKE</sequence>
<evidence type="ECO:0000256" key="3">
    <source>
        <dbReference type="ARBA" id="ARBA00023015"/>
    </source>
</evidence>
<evidence type="ECO:0000313" key="10">
    <source>
        <dbReference type="EMBL" id="ORY48724.1"/>
    </source>
</evidence>
<dbReference type="InterPro" id="IPR036388">
    <property type="entry name" value="WH-like_DNA-bd_sf"/>
</dbReference>
<evidence type="ECO:0000256" key="8">
    <source>
        <dbReference type="SAM" id="MobiDB-lite"/>
    </source>
</evidence>
<proteinExistence type="inferred from homology"/>
<dbReference type="GO" id="GO:0005634">
    <property type="term" value="C:nucleus"/>
    <property type="evidence" value="ECO:0007669"/>
    <property type="project" value="UniProtKB-SubCell"/>
</dbReference>
<dbReference type="InterPro" id="IPR036390">
    <property type="entry name" value="WH_DNA-bd_sf"/>
</dbReference>
<keyword evidence="6" id="KW-0539">Nucleus</keyword>
<protein>
    <recommendedName>
        <fullName evidence="9">HSF-type DNA-binding domain-containing protein</fullName>
    </recommendedName>
</protein>
<accession>A0A1Y2CPG3</accession>
<comment type="caution">
    <text evidence="10">The sequence shown here is derived from an EMBL/GenBank/DDBJ whole genome shotgun (WGS) entry which is preliminary data.</text>
</comment>
<evidence type="ECO:0000256" key="7">
    <source>
        <dbReference type="RuleBase" id="RU004020"/>
    </source>
</evidence>
<evidence type="ECO:0000256" key="6">
    <source>
        <dbReference type="ARBA" id="ARBA00023242"/>
    </source>
</evidence>
<dbReference type="OrthoDB" id="2156807at2759"/>
<dbReference type="EMBL" id="MCGO01000011">
    <property type="protein sequence ID" value="ORY48724.1"/>
    <property type="molecule type" value="Genomic_DNA"/>
</dbReference>
<evidence type="ECO:0000256" key="1">
    <source>
        <dbReference type="ARBA" id="ARBA00004123"/>
    </source>
</evidence>
<feature type="region of interest" description="Disordered" evidence="8">
    <location>
        <begin position="331"/>
        <end position="357"/>
    </location>
</feature>
<dbReference type="SMART" id="SM00415">
    <property type="entry name" value="HSF"/>
    <property type="match status" value="1"/>
</dbReference>
<dbReference type="GO" id="GO:0003700">
    <property type="term" value="F:DNA-binding transcription factor activity"/>
    <property type="evidence" value="ECO:0007669"/>
    <property type="project" value="InterPro"/>
</dbReference>
<dbReference type="STRING" id="329046.A0A1Y2CPG3"/>
<evidence type="ECO:0000256" key="4">
    <source>
        <dbReference type="ARBA" id="ARBA00023125"/>
    </source>
</evidence>
<keyword evidence="11" id="KW-1185">Reference proteome</keyword>
<keyword evidence="4" id="KW-0238">DNA-binding</keyword>
<dbReference type="FunFam" id="1.10.10.10:FF:000027">
    <property type="entry name" value="Heat shock transcription factor 1"/>
    <property type="match status" value="1"/>
</dbReference>
<dbReference type="AlphaFoldDB" id="A0A1Y2CPG3"/>
<evidence type="ECO:0000256" key="5">
    <source>
        <dbReference type="ARBA" id="ARBA00023163"/>
    </source>
</evidence>
<evidence type="ECO:0000259" key="9">
    <source>
        <dbReference type="SMART" id="SM00415"/>
    </source>
</evidence>
<keyword evidence="5" id="KW-0804">Transcription</keyword>
<comment type="subcellular location">
    <subcellularLocation>
        <location evidence="1">Nucleus</location>
    </subcellularLocation>
</comment>
<reference evidence="10 11" key="1">
    <citation type="submission" date="2016-07" db="EMBL/GenBank/DDBJ databases">
        <title>Pervasive Adenine N6-methylation of Active Genes in Fungi.</title>
        <authorList>
            <consortium name="DOE Joint Genome Institute"/>
            <person name="Mondo S.J."/>
            <person name="Dannebaum R.O."/>
            <person name="Kuo R.C."/>
            <person name="Labutti K."/>
            <person name="Haridas S."/>
            <person name="Kuo A."/>
            <person name="Salamov A."/>
            <person name="Ahrendt S.R."/>
            <person name="Lipzen A."/>
            <person name="Sullivan W."/>
            <person name="Andreopoulos W.B."/>
            <person name="Clum A."/>
            <person name="Lindquist E."/>
            <person name="Daum C."/>
            <person name="Ramamoorthy G.K."/>
            <person name="Gryganskyi A."/>
            <person name="Culley D."/>
            <person name="Magnuson J.K."/>
            <person name="James T.Y."/>
            <person name="O'Malley M.A."/>
            <person name="Stajich J.E."/>
            <person name="Spatafora J.W."/>
            <person name="Visel A."/>
            <person name="Grigoriev I.V."/>
        </authorList>
    </citation>
    <scope>NUCLEOTIDE SEQUENCE [LARGE SCALE GENOMIC DNA]</scope>
    <source>
        <strain evidence="10 11">JEL800</strain>
    </source>
</reference>
<dbReference type="Pfam" id="PF00447">
    <property type="entry name" value="HSF_DNA-bind"/>
    <property type="match status" value="1"/>
</dbReference>
<organism evidence="10 11">
    <name type="scientific">Rhizoclosmatium globosum</name>
    <dbReference type="NCBI Taxonomy" id="329046"/>
    <lineage>
        <taxon>Eukaryota</taxon>
        <taxon>Fungi</taxon>
        <taxon>Fungi incertae sedis</taxon>
        <taxon>Chytridiomycota</taxon>
        <taxon>Chytridiomycota incertae sedis</taxon>
        <taxon>Chytridiomycetes</taxon>
        <taxon>Chytridiales</taxon>
        <taxon>Chytriomycetaceae</taxon>
        <taxon>Rhizoclosmatium</taxon>
    </lineage>
</organism>
<evidence type="ECO:0000313" key="11">
    <source>
        <dbReference type="Proteomes" id="UP000193642"/>
    </source>
</evidence>
<dbReference type="InterPro" id="IPR000232">
    <property type="entry name" value="HSF_DNA-bd"/>
</dbReference>
<evidence type="ECO:0000256" key="2">
    <source>
        <dbReference type="ARBA" id="ARBA00006403"/>
    </source>
</evidence>
<name>A0A1Y2CPG3_9FUNG</name>
<dbReference type="PANTHER" id="PTHR10015">
    <property type="entry name" value="HEAT SHOCK TRANSCRIPTION FACTOR"/>
    <property type="match status" value="1"/>
</dbReference>
<dbReference type="Proteomes" id="UP000193642">
    <property type="component" value="Unassembled WGS sequence"/>
</dbReference>
<dbReference type="SUPFAM" id="SSF46785">
    <property type="entry name" value="Winged helix' DNA-binding domain"/>
    <property type="match status" value="1"/>
</dbReference>
<feature type="domain" description="HSF-type DNA-binding" evidence="9">
    <location>
        <begin position="20"/>
        <end position="122"/>
    </location>
</feature>
<dbReference type="GO" id="GO:0043565">
    <property type="term" value="F:sequence-specific DNA binding"/>
    <property type="evidence" value="ECO:0007669"/>
    <property type="project" value="InterPro"/>
</dbReference>
<dbReference type="Gene3D" id="1.10.10.10">
    <property type="entry name" value="Winged helix-like DNA-binding domain superfamily/Winged helix DNA-binding domain"/>
    <property type="match status" value="1"/>
</dbReference>
<gene>
    <name evidence="10" type="ORF">BCR33DRAFT_782408</name>
</gene>
<dbReference type="PANTHER" id="PTHR10015:SF427">
    <property type="entry name" value="HEAT SHOCK FACTOR PROTEIN"/>
    <property type="match status" value="1"/>
</dbReference>
<keyword evidence="3" id="KW-0805">Transcription regulation</keyword>
<comment type="similarity">
    <text evidence="2 7">Belongs to the HSF family.</text>
</comment>
<feature type="compositionally biased region" description="Pro residues" evidence="8">
    <location>
        <begin position="331"/>
        <end position="348"/>
    </location>
</feature>